<gene>
    <name evidence="2" type="ORF">NJT12_11820</name>
</gene>
<keyword evidence="1" id="KW-0732">Signal</keyword>
<keyword evidence="3" id="KW-1185">Reference proteome</keyword>
<comment type="caution">
    <text evidence="2">The sequence shown here is derived from an EMBL/GenBank/DDBJ whole genome shotgun (WGS) entry which is preliminary data.</text>
</comment>
<feature type="chain" id="PRO_5045250756" evidence="1">
    <location>
        <begin position="26"/>
        <end position="245"/>
    </location>
</feature>
<reference evidence="2 3" key="1">
    <citation type="journal article" date="2023" name="Chemosphere">
        <title>Whole genome analysis of Flavobacterium aziz-sancarii sp. nov., isolated from Ardley Island (Antarctica), revealed a rich resistome and bioremediation potential.</title>
        <authorList>
            <person name="Otur C."/>
            <person name="Okay S."/>
            <person name="Kurt-Kizildogan A."/>
        </authorList>
    </citation>
    <scope>NUCLEOTIDE SEQUENCE [LARGE SCALE GENOMIC DNA]</scope>
    <source>
        <strain evidence="2 3">AC</strain>
    </source>
</reference>
<evidence type="ECO:0000256" key="1">
    <source>
        <dbReference type="SAM" id="SignalP"/>
    </source>
</evidence>
<protein>
    <submittedName>
        <fullName evidence="2">Uncharacterized protein</fullName>
    </submittedName>
</protein>
<evidence type="ECO:0000313" key="2">
    <source>
        <dbReference type="EMBL" id="MDA6070307.1"/>
    </source>
</evidence>
<feature type="signal peptide" evidence="1">
    <location>
        <begin position="1"/>
        <end position="25"/>
    </location>
</feature>
<dbReference type="RefSeq" id="WP_271336120.1">
    <property type="nucleotide sequence ID" value="NZ_JAMZNK010000016.1"/>
</dbReference>
<sequence length="245" mass="27986">MKNKSLTQFYITFCLCLLSSVPAMASAYWINVKGSGKINEPVNIELCYGSMDEFGVRRRDAGKELELTGDFQIRIVDPKGNQQLLELIMQKDHWLAVFTPKSEGQYRILGINDKHPVIDRSASKGENVLPIDYIASVYNVGTLIETNNNSLQTLDIITIVEEKKVTLKAFFQGKASKAGTKLRVFNPENWEKEIVLDKNGEAVFYTTMKGLYIIRQDWIEPVSGEYKQVKFNSKRHRCNYYLLGQ</sequence>
<organism evidence="2 3">
    <name type="scientific">Flavobacterium azizsancarii</name>
    <dbReference type="NCBI Taxonomy" id="2961580"/>
    <lineage>
        <taxon>Bacteria</taxon>
        <taxon>Pseudomonadati</taxon>
        <taxon>Bacteroidota</taxon>
        <taxon>Flavobacteriia</taxon>
        <taxon>Flavobacteriales</taxon>
        <taxon>Flavobacteriaceae</taxon>
        <taxon>Flavobacterium</taxon>
    </lineage>
</organism>
<proteinExistence type="predicted"/>
<dbReference type="EMBL" id="JAMZNK010000016">
    <property type="protein sequence ID" value="MDA6070307.1"/>
    <property type="molecule type" value="Genomic_DNA"/>
</dbReference>
<evidence type="ECO:0000313" key="3">
    <source>
        <dbReference type="Proteomes" id="UP001212170"/>
    </source>
</evidence>
<name>A0ABT4WDJ1_9FLAO</name>
<dbReference type="Proteomes" id="UP001212170">
    <property type="component" value="Unassembled WGS sequence"/>
</dbReference>
<accession>A0ABT4WDJ1</accession>